<dbReference type="InParanoid" id="G8YS12"/>
<dbReference type="OMA" id="HIETYPI"/>
<dbReference type="Proteomes" id="UP000005222">
    <property type="component" value="Chromosome C"/>
</dbReference>
<dbReference type="HOGENOM" id="CLU_1085955_0_0_1"/>
<evidence type="ECO:0000313" key="2">
    <source>
        <dbReference type="EMBL" id="CCE78349.1"/>
    </source>
</evidence>
<dbReference type="EMBL" id="FO082057">
    <property type="protein sequence ID" value="CCE78349.1"/>
    <property type="molecule type" value="Genomic_DNA"/>
</dbReference>
<evidence type="ECO:0000313" key="4">
    <source>
        <dbReference type="Proteomes" id="UP000005222"/>
    </source>
</evidence>
<dbReference type="EMBL" id="FO082056">
    <property type="protein sequence ID" value="CCE78935.1"/>
    <property type="molecule type" value="Genomic_DNA"/>
</dbReference>
<evidence type="ECO:0000313" key="3">
    <source>
        <dbReference type="EMBL" id="CCE78935.1"/>
    </source>
</evidence>
<name>G8YS12_PICSO</name>
<evidence type="ECO:0000256" key="1">
    <source>
        <dbReference type="SAM" id="MobiDB-lite"/>
    </source>
</evidence>
<accession>G8YS12</accession>
<proteinExistence type="predicted"/>
<feature type="region of interest" description="Disordered" evidence="1">
    <location>
        <begin position="1"/>
        <end position="27"/>
    </location>
</feature>
<dbReference type="Pfam" id="PF17316">
    <property type="entry name" value="Perilipin_2"/>
    <property type="match status" value="1"/>
</dbReference>
<reference evidence="2" key="1">
    <citation type="submission" date="2011-10" db="EMBL/GenBank/DDBJ databases">
        <authorList>
            <person name="Genoscope - CEA"/>
        </authorList>
    </citation>
    <scope>NUCLEOTIDE SEQUENCE</scope>
</reference>
<reference evidence="4" key="2">
    <citation type="journal article" date="2012" name="G3 (Bethesda)">
        <title>Pichia sorbitophila, an interspecies yeast hybrid reveals early steps of genome resolution following polyploidization.</title>
        <authorList>
            <person name="Leh Louis V."/>
            <person name="Despons L."/>
            <person name="Friedrich A."/>
            <person name="Martin T."/>
            <person name="Durrens P."/>
            <person name="Casaregola S."/>
            <person name="Neuveglise C."/>
            <person name="Fairhead C."/>
            <person name="Marck C."/>
            <person name="Cruz J.A."/>
            <person name="Straub M.L."/>
            <person name="Kugler V."/>
            <person name="Sacerdot C."/>
            <person name="Uzunov Z."/>
            <person name="Thierry A."/>
            <person name="Weiss S."/>
            <person name="Bleykasten C."/>
            <person name="De Montigny J."/>
            <person name="Jacques N."/>
            <person name="Jung P."/>
            <person name="Lemaire M."/>
            <person name="Mallet S."/>
            <person name="Morel G."/>
            <person name="Richard G.F."/>
            <person name="Sarkar A."/>
            <person name="Savel G."/>
            <person name="Schacherer J."/>
            <person name="Seret M.L."/>
            <person name="Talla E."/>
            <person name="Samson G."/>
            <person name="Jubin C."/>
            <person name="Poulain J."/>
            <person name="Vacherie B."/>
            <person name="Barbe V."/>
            <person name="Pelletier E."/>
            <person name="Sherman D.J."/>
            <person name="Westhof E."/>
            <person name="Weissenbach J."/>
            <person name="Baret P.V."/>
            <person name="Wincker P."/>
            <person name="Gaillardin C."/>
            <person name="Dujon B."/>
            <person name="Souciet J.L."/>
        </authorList>
    </citation>
    <scope>NUCLEOTIDE SEQUENCE [LARGE SCALE GENOMIC DNA]</scope>
    <source>
        <strain evidence="4">ATCC MYA-4447 / BCRC 22081 / CBS 7064 / NBRC 10061 / NRRL Y-12695</strain>
    </source>
</reference>
<dbReference type="FunCoup" id="G8YS12">
    <property type="interactions" value="185"/>
</dbReference>
<dbReference type="eggNOG" id="ENOG502RY6S">
    <property type="taxonomic scope" value="Eukaryota"/>
</dbReference>
<gene>
    <name evidence="2" type="primary">Piso0_000970</name>
    <name evidence="2" type="ORF">GNLVRS01_PISO0C08032g</name>
    <name evidence="3" type="ORF">GNLVRS01_PISO0D08099g</name>
</gene>
<dbReference type="OrthoDB" id="376826at2759"/>
<protein>
    <submittedName>
        <fullName evidence="2">Piso0_000970 protein</fullName>
    </submittedName>
</protein>
<dbReference type="AlphaFoldDB" id="G8YS12"/>
<organism evidence="2 4">
    <name type="scientific">Pichia sorbitophila (strain ATCC MYA-4447 / BCRC 22081 / CBS 7064 / NBRC 10061 / NRRL Y-12695)</name>
    <name type="common">Hybrid yeast</name>
    <dbReference type="NCBI Taxonomy" id="559304"/>
    <lineage>
        <taxon>Eukaryota</taxon>
        <taxon>Fungi</taxon>
        <taxon>Dikarya</taxon>
        <taxon>Ascomycota</taxon>
        <taxon>Saccharomycotina</taxon>
        <taxon>Pichiomycetes</taxon>
        <taxon>Debaryomycetaceae</taxon>
        <taxon>Millerozyma</taxon>
    </lineage>
</organism>
<dbReference type="Proteomes" id="UP000005222">
    <property type="component" value="Chromosome D"/>
</dbReference>
<keyword evidence="4" id="KW-1185">Reference proteome</keyword>
<sequence>MPSDTQTTVNANAEGSEQAGESKSPQIQLKEHFGSYPLYVSAKETIYALPYAKKLSETVAPKYQIVRDAKYIKEVLDKSDLATDAMLNEIDRYVPALKTLDAAQLTEPVTRPINGILDGSKSAWNNVNESVHKSLVEPSAKLLDDLKKQIEYVICDKDGKAILISSTDPLVAPLNSNLEGLVNKYLPETKPVSDKHSCELSRTARILHNATFRVKSPAEQQVTSEQEQNVEQHQ</sequence>